<feature type="domain" description="4Fe-4S ferredoxin-type" evidence="7">
    <location>
        <begin position="71"/>
        <end position="100"/>
    </location>
</feature>
<proteinExistence type="predicted"/>
<feature type="domain" description="4Fe-4S ferredoxin-type" evidence="7">
    <location>
        <begin position="41"/>
        <end position="70"/>
    </location>
</feature>
<dbReference type="SUPFAM" id="SSF54862">
    <property type="entry name" value="4Fe-4S ferredoxins"/>
    <property type="match status" value="1"/>
</dbReference>
<dbReference type="Pfam" id="PF14697">
    <property type="entry name" value="Fer4_21"/>
    <property type="match status" value="1"/>
</dbReference>
<organism evidence="8 9">
    <name type="scientific">Romboutsia faecis</name>
    <dbReference type="NCBI Taxonomy" id="2764597"/>
    <lineage>
        <taxon>Bacteria</taxon>
        <taxon>Bacillati</taxon>
        <taxon>Bacillota</taxon>
        <taxon>Clostridia</taxon>
        <taxon>Peptostreptococcales</taxon>
        <taxon>Peptostreptococcaceae</taxon>
        <taxon>Romboutsia</taxon>
    </lineage>
</organism>
<keyword evidence="2" id="KW-0004">4Fe-4S</keyword>
<dbReference type="PANTHER" id="PTHR43724">
    <property type="entry name" value="PYRUVATE SYNTHASE SUBUNIT PORD"/>
    <property type="match status" value="1"/>
</dbReference>
<dbReference type="RefSeq" id="WP_153924383.1">
    <property type="nucleotide sequence ID" value="NZ_JACRWE010000004.1"/>
</dbReference>
<dbReference type="EMBL" id="JACRWE010000004">
    <property type="protein sequence ID" value="MBC5997100.1"/>
    <property type="molecule type" value="Genomic_DNA"/>
</dbReference>
<name>A0ABR7JQF9_9FIRM</name>
<dbReference type="PANTHER" id="PTHR43724:SF1">
    <property type="entry name" value="PYRUVATE SYNTHASE SUBUNIT PORD"/>
    <property type="match status" value="1"/>
</dbReference>
<sequence>MDKKISEIITENISWKDITPAGNVYAGGTSQEFNTGEWRVDKPIFIEDKCKQCLLCVPVCPDSSIPVENKKRAEFDLMHCKGCGICAKVCPFDAIEMVKEEV</sequence>
<gene>
    <name evidence="8" type="ORF">H8923_10025</name>
</gene>
<evidence type="ECO:0000256" key="2">
    <source>
        <dbReference type="ARBA" id="ARBA00022485"/>
    </source>
</evidence>
<keyword evidence="4" id="KW-0677">Repeat</keyword>
<evidence type="ECO:0000256" key="4">
    <source>
        <dbReference type="ARBA" id="ARBA00022737"/>
    </source>
</evidence>
<dbReference type="Proteomes" id="UP000609849">
    <property type="component" value="Unassembled WGS sequence"/>
</dbReference>
<comment type="cofactor">
    <cofactor evidence="1">
        <name>[4Fe-4S] cluster</name>
        <dbReference type="ChEBI" id="CHEBI:49883"/>
    </cofactor>
</comment>
<accession>A0ABR7JQF9</accession>
<keyword evidence="6" id="KW-0411">Iron-sulfur</keyword>
<dbReference type="PROSITE" id="PS51379">
    <property type="entry name" value="4FE4S_FER_2"/>
    <property type="match status" value="2"/>
</dbReference>
<evidence type="ECO:0000256" key="5">
    <source>
        <dbReference type="ARBA" id="ARBA00023004"/>
    </source>
</evidence>
<evidence type="ECO:0000259" key="7">
    <source>
        <dbReference type="PROSITE" id="PS51379"/>
    </source>
</evidence>
<evidence type="ECO:0000313" key="9">
    <source>
        <dbReference type="Proteomes" id="UP000609849"/>
    </source>
</evidence>
<protein>
    <submittedName>
        <fullName evidence="8">4Fe-4S binding protein</fullName>
    </submittedName>
</protein>
<keyword evidence="3" id="KW-0479">Metal-binding</keyword>
<comment type="caution">
    <text evidence="8">The sequence shown here is derived from an EMBL/GenBank/DDBJ whole genome shotgun (WGS) entry which is preliminary data.</text>
</comment>
<dbReference type="InterPro" id="IPR017896">
    <property type="entry name" value="4Fe4S_Fe-S-bd"/>
</dbReference>
<evidence type="ECO:0000313" key="8">
    <source>
        <dbReference type="EMBL" id="MBC5997100.1"/>
    </source>
</evidence>
<dbReference type="NCBIfam" id="TIGR02179">
    <property type="entry name" value="PorD_KorD"/>
    <property type="match status" value="1"/>
</dbReference>
<keyword evidence="5" id="KW-0408">Iron</keyword>
<reference evidence="8 9" key="1">
    <citation type="submission" date="2020-08" db="EMBL/GenBank/DDBJ databases">
        <authorList>
            <person name="Liu C."/>
            <person name="Sun Q."/>
        </authorList>
    </citation>
    <scope>NUCLEOTIDE SEQUENCE [LARGE SCALE GENOMIC DNA]</scope>
    <source>
        <strain evidence="8 9">NSJ-18</strain>
    </source>
</reference>
<dbReference type="Gene3D" id="3.30.70.20">
    <property type="match status" value="1"/>
</dbReference>
<keyword evidence="9" id="KW-1185">Reference proteome</keyword>
<dbReference type="InterPro" id="IPR017900">
    <property type="entry name" value="4Fe4S_Fe_S_CS"/>
</dbReference>
<evidence type="ECO:0000256" key="3">
    <source>
        <dbReference type="ARBA" id="ARBA00022723"/>
    </source>
</evidence>
<evidence type="ECO:0000256" key="6">
    <source>
        <dbReference type="ARBA" id="ARBA00023014"/>
    </source>
</evidence>
<dbReference type="InterPro" id="IPR011898">
    <property type="entry name" value="PorD_KorD"/>
</dbReference>
<evidence type="ECO:0000256" key="1">
    <source>
        <dbReference type="ARBA" id="ARBA00001966"/>
    </source>
</evidence>
<dbReference type="PROSITE" id="PS00198">
    <property type="entry name" value="4FE4S_FER_1"/>
    <property type="match status" value="1"/>
</dbReference>